<reference evidence="3" key="1">
    <citation type="submission" date="2015-03" db="EMBL/GenBank/DDBJ databases">
        <authorList>
            <person name="Murphy D."/>
        </authorList>
    </citation>
    <scope>NUCLEOTIDE SEQUENCE [LARGE SCALE GENOMIC DNA]</scope>
    <source>
        <strain evidence="3">K00500041</strain>
    </source>
</reference>
<dbReference type="EMBL" id="CGCX01001630">
    <property type="protein sequence ID" value="CFR98628.1"/>
    <property type="molecule type" value="Genomic_DNA"/>
</dbReference>
<feature type="compositionally biased region" description="Polar residues" evidence="1">
    <location>
        <begin position="1"/>
        <end position="10"/>
    </location>
</feature>
<reference evidence="4 5" key="2">
    <citation type="submission" date="2015-03" db="EMBL/GenBank/DDBJ databases">
        <authorList>
            <consortium name="Pathogen Informatics"/>
        </authorList>
    </citation>
    <scope>NUCLEOTIDE SEQUENCE [LARGE SCALE GENOMIC DNA]</scope>
    <source>
        <strain evidence="2 5">C09601061</strain>
        <strain evidence="4">K00500041</strain>
    </source>
</reference>
<proteinExistence type="predicted"/>
<dbReference type="AlphaFoldDB" id="A0A0U0TF32"/>
<evidence type="ECO:0000313" key="5">
    <source>
        <dbReference type="Proteomes" id="UP000046680"/>
    </source>
</evidence>
<evidence type="ECO:0000256" key="1">
    <source>
        <dbReference type="SAM" id="MobiDB-lite"/>
    </source>
</evidence>
<feature type="compositionally biased region" description="Polar residues" evidence="1">
    <location>
        <begin position="67"/>
        <end position="85"/>
    </location>
</feature>
<evidence type="ECO:0000313" key="3">
    <source>
        <dbReference type="EMBL" id="COV39514.1"/>
    </source>
</evidence>
<evidence type="ECO:0000313" key="2">
    <source>
        <dbReference type="EMBL" id="CFR98628.1"/>
    </source>
</evidence>
<sequence length="85" mass="9152">MPLRVTTCTITGAPKRRALRSATSTARSSWPSTGPTYFNPRSVNSNCGDSESLMPALTLCRNRNHRPPTSGTARTRSRPVSSACS</sequence>
<dbReference type="Proteomes" id="UP000046680">
    <property type="component" value="Unassembled WGS sequence"/>
</dbReference>
<feature type="compositionally biased region" description="Low complexity" evidence="1">
    <location>
        <begin position="20"/>
        <end position="29"/>
    </location>
</feature>
<accession>A0A0U0TF32</accession>
<name>A0A0U0TF32_MYCTX</name>
<organism evidence="3 4">
    <name type="scientific">Mycobacterium tuberculosis</name>
    <dbReference type="NCBI Taxonomy" id="1773"/>
    <lineage>
        <taxon>Bacteria</taxon>
        <taxon>Bacillati</taxon>
        <taxon>Actinomycetota</taxon>
        <taxon>Actinomycetes</taxon>
        <taxon>Mycobacteriales</taxon>
        <taxon>Mycobacteriaceae</taxon>
        <taxon>Mycobacterium</taxon>
        <taxon>Mycobacterium tuberculosis complex</taxon>
    </lineage>
</organism>
<protein>
    <submittedName>
        <fullName evidence="3">Uncharacterized protein</fullName>
    </submittedName>
</protein>
<feature type="region of interest" description="Disordered" evidence="1">
    <location>
        <begin position="61"/>
        <end position="85"/>
    </location>
</feature>
<dbReference type="EMBL" id="CSAE01000105">
    <property type="protein sequence ID" value="COV39514.1"/>
    <property type="molecule type" value="Genomic_DNA"/>
</dbReference>
<gene>
    <name evidence="2" type="ORF">ERS007657_03404</name>
    <name evidence="3" type="ORF">ERS007703_01302</name>
</gene>
<evidence type="ECO:0000313" key="4">
    <source>
        <dbReference type="Proteomes" id="UP000038802"/>
    </source>
</evidence>
<dbReference type="Proteomes" id="UP000038802">
    <property type="component" value="Unassembled WGS sequence"/>
</dbReference>
<feature type="region of interest" description="Disordered" evidence="1">
    <location>
        <begin position="1"/>
        <end position="37"/>
    </location>
</feature>